<protein>
    <submittedName>
        <fullName evidence="2">Uncharacterized protein</fullName>
    </submittedName>
</protein>
<feature type="compositionally biased region" description="Basic and acidic residues" evidence="1">
    <location>
        <begin position="168"/>
        <end position="187"/>
    </location>
</feature>
<feature type="region of interest" description="Disordered" evidence="1">
    <location>
        <begin position="13"/>
        <end position="85"/>
    </location>
</feature>
<dbReference type="GeneID" id="37016045"/>
<evidence type="ECO:0000313" key="3">
    <source>
        <dbReference type="Proteomes" id="UP000245942"/>
    </source>
</evidence>
<gene>
    <name evidence="2" type="ORF">BCV69DRAFT_299266</name>
</gene>
<proteinExistence type="predicted"/>
<reference evidence="2 3" key="1">
    <citation type="journal article" date="2018" name="Mol. Biol. Evol.">
        <title>Broad Genomic Sampling Reveals a Smut Pathogenic Ancestry of the Fungal Clade Ustilaginomycotina.</title>
        <authorList>
            <person name="Kijpornyongpan T."/>
            <person name="Mondo S.J."/>
            <person name="Barry K."/>
            <person name="Sandor L."/>
            <person name="Lee J."/>
            <person name="Lipzen A."/>
            <person name="Pangilinan J."/>
            <person name="LaButti K."/>
            <person name="Hainaut M."/>
            <person name="Henrissat B."/>
            <person name="Grigoriev I.V."/>
            <person name="Spatafora J.W."/>
            <person name="Aime M.C."/>
        </authorList>
    </citation>
    <scope>NUCLEOTIDE SEQUENCE [LARGE SCALE GENOMIC DNA]</scope>
    <source>
        <strain evidence="2 3">MCA 4718</strain>
    </source>
</reference>
<feature type="region of interest" description="Disordered" evidence="1">
    <location>
        <begin position="161"/>
        <end position="187"/>
    </location>
</feature>
<organism evidence="2 3">
    <name type="scientific">Pseudomicrostroma glucosiphilum</name>
    <dbReference type="NCBI Taxonomy" id="1684307"/>
    <lineage>
        <taxon>Eukaryota</taxon>
        <taxon>Fungi</taxon>
        <taxon>Dikarya</taxon>
        <taxon>Basidiomycota</taxon>
        <taxon>Ustilaginomycotina</taxon>
        <taxon>Exobasidiomycetes</taxon>
        <taxon>Microstromatales</taxon>
        <taxon>Microstromatales incertae sedis</taxon>
        <taxon>Pseudomicrostroma</taxon>
    </lineage>
</organism>
<sequence>MSALLSLFSCCVPGRRSPASSSENADSERTPLLRSSPSRSPNQSASHLSDSKGGPSAIAGAGAPSSPANQGDDPAGAAGAASKPAYTTEDLASITGWARAKFIPLKQPNVLSERTVDEKGKSRGALLEEVEMDKAELASVGQPDDQLKSLIEKLAKGLAFDGWTGQETDDKERDRDARSESGSEAGK</sequence>
<keyword evidence="3" id="KW-1185">Reference proteome</keyword>
<evidence type="ECO:0000313" key="2">
    <source>
        <dbReference type="EMBL" id="PWN20790.1"/>
    </source>
</evidence>
<evidence type="ECO:0000256" key="1">
    <source>
        <dbReference type="SAM" id="MobiDB-lite"/>
    </source>
</evidence>
<feature type="compositionally biased region" description="Low complexity" evidence="1">
    <location>
        <begin position="53"/>
        <end position="68"/>
    </location>
</feature>
<accession>A0A316U6F4</accession>
<feature type="compositionally biased region" description="Low complexity" evidence="1">
    <location>
        <begin position="32"/>
        <end position="46"/>
    </location>
</feature>
<name>A0A316U6F4_9BASI</name>
<dbReference type="AlphaFoldDB" id="A0A316U6F4"/>
<dbReference type="RefSeq" id="XP_025347950.1">
    <property type="nucleotide sequence ID" value="XM_025494311.1"/>
</dbReference>
<dbReference type="Proteomes" id="UP000245942">
    <property type="component" value="Unassembled WGS sequence"/>
</dbReference>
<dbReference type="EMBL" id="KZ819327">
    <property type="protein sequence ID" value="PWN20790.1"/>
    <property type="molecule type" value="Genomic_DNA"/>
</dbReference>